<feature type="compositionally biased region" description="Polar residues" evidence="1">
    <location>
        <begin position="14"/>
        <end position="23"/>
    </location>
</feature>
<evidence type="ECO:0000313" key="3">
    <source>
        <dbReference type="EMBL" id="KAL1634400.1"/>
    </source>
</evidence>
<dbReference type="EMBL" id="JAJVDC020000016">
    <property type="protein sequence ID" value="KAL1634400.1"/>
    <property type="molecule type" value="Genomic_DNA"/>
</dbReference>
<comment type="caution">
    <text evidence="3">The sequence shown here is derived from an EMBL/GenBank/DDBJ whole genome shotgun (WGS) entry which is preliminary data.</text>
</comment>
<feature type="domain" description="Fe2OG dioxygenase" evidence="2">
    <location>
        <begin position="242"/>
        <end position="346"/>
    </location>
</feature>
<evidence type="ECO:0000313" key="4">
    <source>
        <dbReference type="Proteomes" id="UP001521116"/>
    </source>
</evidence>
<feature type="compositionally biased region" description="Basic and acidic residues" evidence="1">
    <location>
        <begin position="391"/>
        <end position="406"/>
    </location>
</feature>
<dbReference type="InterPro" id="IPR032852">
    <property type="entry name" value="ALKBH2"/>
</dbReference>
<gene>
    <name evidence="3" type="ORF">SLS56_002410</name>
</gene>
<dbReference type="PANTHER" id="PTHR31573">
    <property type="entry name" value="ALPHA-KETOGLUTARATE-DEPENDENT DIOXYGENASE ALKB HOMOLOG 2"/>
    <property type="match status" value="1"/>
</dbReference>
<dbReference type="Gene3D" id="2.60.120.590">
    <property type="entry name" value="Alpha-ketoglutarate-dependent dioxygenase AlkB-like"/>
    <property type="match status" value="1"/>
</dbReference>
<dbReference type="InterPro" id="IPR005123">
    <property type="entry name" value="Oxoglu/Fe-dep_dioxygenase_dom"/>
</dbReference>
<proteinExistence type="predicted"/>
<dbReference type="Proteomes" id="UP001521116">
    <property type="component" value="Unassembled WGS sequence"/>
</dbReference>
<dbReference type="InterPro" id="IPR027450">
    <property type="entry name" value="AlkB-like"/>
</dbReference>
<dbReference type="SUPFAM" id="SSF51197">
    <property type="entry name" value="Clavaminate synthase-like"/>
    <property type="match status" value="1"/>
</dbReference>
<evidence type="ECO:0000256" key="1">
    <source>
        <dbReference type="SAM" id="MobiDB-lite"/>
    </source>
</evidence>
<reference evidence="3 4" key="1">
    <citation type="submission" date="2024-02" db="EMBL/GenBank/DDBJ databases">
        <title>De novo assembly and annotation of 12 fungi associated with fruit tree decline syndrome in Ontario, Canada.</title>
        <authorList>
            <person name="Sulman M."/>
            <person name="Ellouze W."/>
            <person name="Ilyukhin E."/>
        </authorList>
    </citation>
    <scope>NUCLEOTIDE SEQUENCE [LARGE SCALE GENOMIC DNA]</scope>
    <source>
        <strain evidence="3 4">M1-105</strain>
    </source>
</reference>
<dbReference type="PANTHER" id="PTHR31573:SF1">
    <property type="entry name" value="DNA OXIDATIVE DEMETHYLASE ALKBH2"/>
    <property type="match status" value="1"/>
</dbReference>
<feature type="region of interest" description="Disordered" evidence="1">
    <location>
        <begin position="91"/>
        <end position="115"/>
    </location>
</feature>
<keyword evidence="4" id="KW-1185">Reference proteome</keyword>
<dbReference type="InterPro" id="IPR037151">
    <property type="entry name" value="AlkB-like_sf"/>
</dbReference>
<feature type="region of interest" description="Disordered" evidence="1">
    <location>
        <begin position="1"/>
        <end position="39"/>
    </location>
</feature>
<dbReference type="Pfam" id="PF13532">
    <property type="entry name" value="2OG-FeII_Oxy_2"/>
    <property type="match status" value="1"/>
</dbReference>
<sequence length="406" mass="44172">MSKKRTLDSFFKPVSQQPVTLQHQHAHQPDANSSKRQRVSPNFDFDLCPSADPPCTHPAYPFPIPCLPAPILSALGSASTKTPDCNTLTTAKTSNYNTNTSSPSTTTDPCPAPSATCPASPGRLINDQPFLDLLYFEPFIPRPTAASLFTFLRSSLPFHRVRYHIQRGGVDTLVDTPRFTTVFGVDDTAAFSGPLGLVVERSSSSTGAPAAGGRGRYRCRPRPLPACLDALRRSVERASGTRFNVCLVNYYASGRDGIAYHSDDERFLGPDPAIASVSLGATRDFCLRRKPGPAGGGGRPLKLPLRSGDVVVMRGKTQANWLHSVPKRKGPEGGGGRINVTFRRAMVRGGTENYYQYNVGDGPVYRWDEERGEMRIWEPVEEEGGEAEGGADVKVETKDEDVKSVD</sequence>
<evidence type="ECO:0000259" key="2">
    <source>
        <dbReference type="PROSITE" id="PS51471"/>
    </source>
</evidence>
<name>A0ABR3T476_9PEZI</name>
<feature type="region of interest" description="Disordered" evidence="1">
    <location>
        <begin position="378"/>
        <end position="406"/>
    </location>
</feature>
<organism evidence="3 4">
    <name type="scientific">Neofusicoccum ribis</name>
    <dbReference type="NCBI Taxonomy" id="45134"/>
    <lineage>
        <taxon>Eukaryota</taxon>
        <taxon>Fungi</taxon>
        <taxon>Dikarya</taxon>
        <taxon>Ascomycota</taxon>
        <taxon>Pezizomycotina</taxon>
        <taxon>Dothideomycetes</taxon>
        <taxon>Dothideomycetes incertae sedis</taxon>
        <taxon>Botryosphaeriales</taxon>
        <taxon>Botryosphaeriaceae</taxon>
        <taxon>Neofusicoccum</taxon>
    </lineage>
</organism>
<dbReference type="PROSITE" id="PS51471">
    <property type="entry name" value="FE2OG_OXY"/>
    <property type="match status" value="1"/>
</dbReference>
<accession>A0ABR3T476</accession>
<protein>
    <recommendedName>
        <fullName evidence="2">Fe2OG dioxygenase domain-containing protein</fullName>
    </recommendedName>
</protein>